<dbReference type="GO" id="GO:0030552">
    <property type="term" value="F:cAMP binding"/>
    <property type="evidence" value="ECO:0007669"/>
    <property type="project" value="UniProtKB-KW"/>
</dbReference>
<keyword evidence="7" id="KW-1185">Reference proteome</keyword>
<keyword evidence="3" id="KW-0114">cAMP</keyword>
<comment type="similarity">
    <text evidence="1">Belongs to the cAMP-dependent kinase regulatory chain family.</text>
</comment>
<dbReference type="PROSITE" id="PS50042">
    <property type="entry name" value="CNMP_BINDING_3"/>
    <property type="match status" value="2"/>
</dbReference>
<protein>
    <recommendedName>
        <fullName evidence="5">Cyclic nucleotide-binding domain-containing protein</fullName>
    </recommendedName>
</protein>
<evidence type="ECO:0000256" key="1">
    <source>
        <dbReference type="ARBA" id="ARBA00005753"/>
    </source>
</evidence>
<proteinExistence type="inferred from homology"/>
<reference evidence="6" key="1">
    <citation type="submission" date="2022-01" db="UniProtKB">
        <authorList>
            <consortium name="EnsemblMetazoa"/>
        </authorList>
    </citation>
    <scope>IDENTIFICATION</scope>
</reference>
<dbReference type="EnsemblMetazoa" id="XM_014404845.1">
    <property type="protein sequence ID" value="XP_014260331.1"/>
    <property type="gene ID" value="LOC106672976"/>
</dbReference>
<dbReference type="GO" id="GO:0034236">
    <property type="term" value="F:protein kinase A catalytic subunit binding"/>
    <property type="evidence" value="ECO:0007669"/>
    <property type="project" value="TreeGrafter"/>
</dbReference>
<dbReference type="RefSeq" id="XP_014260331.1">
    <property type="nucleotide sequence ID" value="XM_014404845.1"/>
</dbReference>
<evidence type="ECO:0000256" key="3">
    <source>
        <dbReference type="ARBA" id="ARBA00023149"/>
    </source>
</evidence>
<dbReference type="InterPro" id="IPR000595">
    <property type="entry name" value="cNMP-bd_dom"/>
</dbReference>
<dbReference type="Pfam" id="PF00027">
    <property type="entry name" value="cNMP_binding"/>
    <property type="match status" value="2"/>
</dbReference>
<feature type="compositionally biased region" description="Basic and acidic residues" evidence="4">
    <location>
        <begin position="124"/>
        <end position="136"/>
    </location>
</feature>
<feature type="region of interest" description="Disordered" evidence="4">
    <location>
        <begin position="88"/>
        <end position="136"/>
    </location>
</feature>
<dbReference type="AlphaFoldDB" id="A0A8I6SG64"/>
<dbReference type="InterPro" id="IPR018490">
    <property type="entry name" value="cNMP-bd_dom_sf"/>
</dbReference>
<keyword evidence="2" id="KW-0116">cAMP-binding</keyword>
<dbReference type="GeneID" id="106672976"/>
<dbReference type="GO" id="GO:0005829">
    <property type="term" value="C:cytosol"/>
    <property type="evidence" value="ECO:0007669"/>
    <property type="project" value="TreeGrafter"/>
</dbReference>
<name>A0A8I6SG64_CIMLE</name>
<dbReference type="Gene3D" id="2.60.120.10">
    <property type="entry name" value="Jelly Rolls"/>
    <property type="match status" value="2"/>
</dbReference>
<keyword evidence="2" id="KW-0547">Nucleotide-binding</keyword>
<dbReference type="SMART" id="SM00100">
    <property type="entry name" value="cNMP"/>
    <property type="match status" value="2"/>
</dbReference>
<evidence type="ECO:0000256" key="4">
    <source>
        <dbReference type="SAM" id="MobiDB-lite"/>
    </source>
</evidence>
<feature type="compositionally biased region" description="Polar residues" evidence="4">
    <location>
        <begin position="109"/>
        <end position="118"/>
    </location>
</feature>
<evidence type="ECO:0000256" key="2">
    <source>
        <dbReference type="ARBA" id="ARBA00022566"/>
    </source>
</evidence>
<dbReference type="CDD" id="cd00038">
    <property type="entry name" value="CAP_ED"/>
    <property type="match status" value="2"/>
</dbReference>
<organism evidence="6 7">
    <name type="scientific">Cimex lectularius</name>
    <name type="common">Bed bug</name>
    <name type="synonym">Acanthia lectularia</name>
    <dbReference type="NCBI Taxonomy" id="79782"/>
    <lineage>
        <taxon>Eukaryota</taxon>
        <taxon>Metazoa</taxon>
        <taxon>Ecdysozoa</taxon>
        <taxon>Arthropoda</taxon>
        <taxon>Hexapoda</taxon>
        <taxon>Insecta</taxon>
        <taxon>Pterygota</taxon>
        <taxon>Neoptera</taxon>
        <taxon>Paraneoptera</taxon>
        <taxon>Hemiptera</taxon>
        <taxon>Heteroptera</taxon>
        <taxon>Panheteroptera</taxon>
        <taxon>Cimicomorpha</taxon>
        <taxon>Cimicidae</taxon>
        <taxon>Cimex</taxon>
    </lineage>
</organism>
<dbReference type="GO" id="GO:0004862">
    <property type="term" value="F:cAMP-dependent protein kinase inhibitor activity"/>
    <property type="evidence" value="ECO:0007669"/>
    <property type="project" value="TreeGrafter"/>
</dbReference>
<dbReference type="GO" id="GO:0005952">
    <property type="term" value="C:cAMP-dependent protein kinase complex"/>
    <property type="evidence" value="ECO:0007669"/>
    <property type="project" value="InterPro"/>
</dbReference>
<evidence type="ECO:0000259" key="5">
    <source>
        <dbReference type="PROSITE" id="PS50042"/>
    </source>
</evidence>
<dbReference type="PANTHER" id="PTHR11635">
    <property type="entry name" value="CAMP-DEPENDENT PROTEIN KINASE REGULATORY CHAIN"/>
    <property type="match status" value="1"/>
</dbReference>
<feature type="domain" description="Cyclic nucleotide-binding" evidence="5">
    <location>
        <begin position="157"/>
        <end position="260"/>
    </location>
</feature>
<feature type="domain" description="Cyclic nucleotide-binding" evidence="5">
    <location>
        <begin position="280"/>
        <end position="390"/>
    </location>
</feature>
<dbReference type="OrthoDB" id="299126at2759"/>
<dbReference type="InterPro" id="IPR050503">
    <property type="entry name" value="cAMP-dep_PK_reg_su-like"/>
</dbReference>
<accession>A0A8I6SG64</accession>
<feature type="region of interest" description="Disordered" evidence="4">
    <location>
        <begin position="1"/>
        <end position="37"/>
    </location>
</feature>
<dbReference type="KEGG" id="clec:106672976"/>
<dbReference type="InterPro" id="IPR014710">
    <property type="entry name" value="RmlC-like_jellyroll"/>
</dbReference>
<dbReference type="SUPFAM" id="SSF51206">
    <property type="entry name" value="cAMP-binding domain-like"/>
    <property type="match status" value="2"/>
</dbReference>
<dbReference type="PANTHER" id="PTHR11635:SF152">
    <property type="entry name" value="CAMP-DEPENDENT PROTEIN KINASE TYPE I REGULATORY SUBUNIT-RELATED"/>
    <property type="match status" value="1"/>
</dbReference>
<evidence type="ECO:0000313" key="6">
    <source>
        <dbReference type="EnsemblMetazoa" id="XP_014260331.1"/>
    </source>
</evidence>
<dbReference type="Proteomes" id="UP000494040">
    <property type="component" value="Unassembled WGS sequence"/>
</dbReference>
<feature type="compositionally biased region" description="Basic residues" evidence="4">
    <location>
        <begin position="26"/>
        <end position="35"/>
    </location>
</feature>
<evidence type="ECO:0000313" key="7">
    <source>
        <dbReference type="Proteomes" id="UP000494040"/>
    </source>
</evidence>
<sequence length="446" mass="51576">MEHVDQQVLQKRRGAVSADHFDPRAHYRARSKKRSMKDIVNKTSGELQISGTVKLVENAQLNDPPKNTSVHDDHELTSWFDNVDKVKSRSSSSQKHITQKHFINEHTRSSSAASSLNEQPIVDPSKEPQKQDKIDRRLVLTRDDANHIKNALRQHPIFRFLDLSVINNVARLFRPILTQKGHFVFLQGEEADNCYFADQGCYAEYKENADGSVSFMRTFDTRVLFGELAFLYKHKRTSSILVREEGRLLMLGRNIFRQLVINKEFETHLQCRVILGMIDLFNTLSKSRLDFLAGITEIRKYSNEVIFKTGDISDGLYLVLVGAVEIYVYQNDMPSENILLKNLEKTGLGLIENEEYFGEFSLICDCYRATFAKARHDTILGFVPVDVFRKHFQDILSNDESFFKFQEAKMASLPIYRKVDFRRFDYHSLNEGQPKREFISTNAKEA</sequence>